<evidence type="ECO:0000259" key="3">
    <source>
        <dbReference type="PROSITE" id="PS51462"/>
    </source>
</evidence>
<dbReference type="PANTHER" id="PTHR13994:SF13">
    <property type="entry name" value="FI03680P"/>
    <property type="match status" value="1"/>
</dbReference>
<dbReference type="OMA" id="HAHGGNF"/>
<organism evidence="4">
    <name type="scientific">Haemonchus placei</name>
    <name type="common">Barber's pole worm</name>
    <dbReference type="NCBI Taxonomy" id="6290"/>
    <lineage>
        <taxon>Eukaryota</taxon>
        <taxon>Metazoa</taxon>
        <taxon>Ecdysozoa</taxon>
        <taxon>Nematoda</taxon>
        <taxon>Chromadorea</taxon>
        <taxon>Rhabditida</taxon>
        <taxon>Rhabditina</taxon>
        <taxon>Rhabditomorpha</taxon>
        <taxon>Strongyloidea</taxon>
        <taxon>Trichostrongylidae</taxon>
        <taxon>Haemonchus</taxon>
    </lineage>
</organism>
<dbReference type="PANTHER" id="PTHR13994">
    <property type="entry name" value="NUDIX HYDROLASE RELATED"/>
    <property type="match status" value="1"/>
</dbReference>
<evidence type="ECO:0000256" key="1">
    <source>
        <dbReference type="ARBA" id="ARBA00005582"/>
    </source>
</evidence>
<dbReference type="Gene3D" id="3.90.79.10">
    <property type="entry name" value="Nucleoside Triphosphate Pyrophosphohydrolase"/>
    <property type="match status" value="1"/>
</dbReference>
<proteinExistence type="inferred from homology"/>
<dbReference type="Gene3D" id="3.40.630.30">
    <property type="match status" value="1"/>
</dbReference>
<dbReference type="InterPro" id="IPR000086">
    <property type="entry name" value="NUDIX_hydrolase_dom"/>
</dbReference>
<sequence>LRNFKMVLPYIVNSYADAVMHTKDLPRELVEESRFASEIIETFKAWKAGRLNGAWVHISLQDSHVVPHLAKLGFNFAHAATCEMTMTCWLSDKPSRLPPTTLSYYSVSGLVIDGTGRVLMVREQRRKFLWKFPGGMPEPYENLLETAERKVLEETGVVAKGEAVISLRQRLRTEYTGSCGFFFLCLMKYVRDANVGRVETVSDEIVDVRWFTRDEINSMKRHEFFDHHRNVWQAYLKTLEDVGGEELYEATEKDVTSKMFSFAFF</sequence>
<dbReference type="WBParaSite" id="HPLM_0000867201-mRNA-1">
    <property type="protein sequence ID" value="HPLM_0000867201-mRNA-1"/>
    <property type="gene ID" value="HPLM_0000867201"/>
</dbReference>
<dbReference type="InterPro" id="IPR040618">
    <property type="entry name" value="Pre-Nudix"/>
</dbReference>
<dbReference type="SUPFAM" id="SSF55811">
    <property type="entry name" value="Nudix"/>
    <property type="match status" value="1"/>
</dbReference>
<feature type="domain" description="Nudix hydrolase" evidence="3">
    <location>
        <begin position="102"/>
        <end position="235"/>
    </location>
</feature>
<dbReference type="InterPro" id="IPR015797">
    <property type="entry name" value="NUDIX_hydrolase-like_dom_sf"/>
</dbReference>
<accession>A0A158QMK7</accession>
<comment type="similarity">
    <text evidence="1">Belongs to the Nudix hydrolase family.</text>
</comment>
<dbReference type="GO" id="GO:0035529">
    <property type="term" value="F:NADH pyrophosphatase activity"/>
    <property type="evidence" value="ECO:0007669"/>
    <property type="project" value="TreeGrafter"/>
</dbReference>
<dbReference type="Pfam" id="PF18290">
    <property type="entry name" value="Nudix_hydro"/>
    <property type="match status" value="1"/>
</dbReference>
<dbReference type="PROSITE" id="PS51462">
    <property type="entry name" value="NUDIX"/>
    <property type="match status" value="1"/>
</dbReference>
<evidence type="ECO:0000256" key="2">
    <source>
        <dbReference type="ARBA" id="ARBA00022801"/>
    </source>
</evidence>
<reference evidence="4" key="1">
    <citation type="submission" date="2016-04" db="UniProtKB">
        <authorList>
            <consortium name="WormBaseParasite"/>
        </authorList>
    </citation>
    <scope>IDENTIFICATION</scope>
</reference>
<dbReference type="GO" id="GO:0051287">
    <property type="term" value="F:NAD binding"/>
    <property type="evidence" value="ECO:0007669"/>
    <property type="project" value="TreeGrafter"/>
</dbReference>
<dbReference type="InterPro" id="IPR003293">
    <property type="entry name" value="Nudix_hydrolase6-like"/>
</dbReference>
<protein>
    <submittedName>
        <fullName evidence="4">Nudix hydrolase domain-containing protein</fullName>
    </submittedName>
</protein>
<dbReference type="GO" id="GO:0047631">
    <property type="term" value="F:ADP-ribose diphosphatase activity"/>
    <property type="evidence" value="ECO:0007669"/>
    <property type="project" value="TreeGrafter"/>
</dbReference>
<evidence type="ECO:0000313" key="4">
    <source>
        <dbReference type="WBParaSite" id="HPLM_0000867201-mRNA-1"/>
    </source>
</evidence>
<keyword evidence="2" id="KW-0378">Hydrolase</keyword>
<name>A0A158QMK7_HAEPC</name>
<dbReference type="Pfam" id="PF00293">
    <property type="entry name" value="NUDIX"/>
    <property type="match status" value="1"/>
</dbReference>
<dbReference type="AlphaFoldDB" id="A0A158QMK7"/>